<evidence type="ECO:0000256" key="10">
    <source>
        <dbReference type="PROSITE-ProRule" id="PRU01360"/>
    </source>
</evidence>
<dbReference type="InterPro" id="IPR037066">
    <property type="entry name" value="Plug_dom_sf"/>
</dbReference>
<dbReference type="Gene3D" id="2.40.170.20">
    <property type="entry name" value="TonB-dependent receptor, beta-barrel domain"/>
    <property type="match status" value="1"/>
</dbReference>
<evidence type="ECO:0000256" key="7">
    <source>
        <dbReference type="ARBA" id="ARBA00023136"/>
    </source>
</evidence>
<dbReference type="Proteomes" id="UP000281028">
    <property type="component" value="Unassembled WGS sequence"/>
</dbReference>
<evidence type="ECO:0000256" key="1">
    <source>
        <dbReference type="ARBA" id="ARBA00004571"/>
    </source>
</evidence>
<dbReference type="Pfam" id="PF07715">
    <property type="entry name" value="Plug"/>
    <property type="match status" value="1"/>
</dbReference>
<dbReference type="SUPFAM" id="SSF56935">
    <property type="entry name" value="Porins"/>
    <property type="match status" value="1"/>
</dbReference>
<evidence type="ECO:0000256" key="9">
    <source>
        <dbReference type="ARBA" id="ARBA00023237"/>
    </source>
</evidence>
<sequence>MQKYVSVLLLLLSASVAAQQKTDTLKAVHVNAQRIPENINPVTPVQTLSGKKLERLNSLSVADAVRYFSGVQLKDYGGVGGLKTINVRSMGTNHTSVFYDGMMTGNAQNGQVDLGKFSLDNIEEISLYNGQRNNIFQTARAFSAGSVLYLQSKIPQFTDSARWHGKASVKTGSYGLINPAVLWQQKINQRLYSTVSAEWINANGRYPYRMRDRKYDSTATRLNGNVNAFRAEAGLYGTLRDSSAWSLKYYLYSSARGLPGAVVGGEFHYGQHLKDQDMFAQGSWSKKIGRKYSIMANARYSNFYNVYTDPEYLNQERLLINHYRQQEIYASIANKYDITPWLETALAGDFIVNTMNSNIDRFPYPTRYSELISLASRVHFRRFEIQGNVLATLVQENVKAYAGAGNKQEYTPAISLAWQPFARKNLWLRTFYKNIFRMPTFNDLYYTYIGNNDLKPEFVRQYDAGFTYTTALRGRWQFFSIQADAYYNRVNDKIVAVPSKNLFGWSMMNLGLVVIKGVDVNMSTAWMPWRDIMLNAAVAYTFQDAQDRTTGAGSHNYGQQIPYTPWHSGSFTAGIDWREFNLNYSFIYTGERYNQKRNNIFNYTEPWYTSDVSASWRHHQYKLTAELNNLLNQQYDVIANFPMPGRNYRVTLSVNY</sequence>
<evidence type="ECO:0000259" key="12">
    <source>
        <dbReference type="Pfam" id="PF00593"/>
    </source>
</evidence>
<dbReference type="PANTHER" id="PTHR30069">
    <property type="entry name" value="TONB-DEPENDENT OUTER MEMBRANE RECEPTOR"/>
    <property type="match status" value="1"/>
</dbReference>
<comment type="subcellular location">
    <subcellularLocation>
        <location evidence="1 10">Cell outer membrane</location>
        <topology evidence="1 10">Multi-pass membrane protein</topology>
    </subcellularLocation>
</comment>
<keyword evidence="15" id="KW-1185">Reference proteome</keyword>
<dbReference type="PROSITE" id="PS52016">
    <property type="entry name" value="TONB_DEPENDENT_REC_3"/>
    <property type="match status" value="1"/>
</dbReference>
<gene>
    <name evidence="14" type="ORF">ECE50_028045</name>
</gene>
<evidence type="ECO:0000256" key="8">
    <source>
        <dbReference type="ARBA" id="ARBA00023170"/>
    </source>
</evidence>
<keyword evidence="5" id="KW-0732">Signal</keyword>
<dbReference type="GO" id="GO:0015344">
    <property type="term" value="F:siderophore uptake transmembrane transporter activity"/>
    <property type="evidence" value="ECO:0007669"/>
    <property type="project" value="TreeGrafter"/>
</dbReference>
<accession>A0A433WMD9</accession>
<dbReference type="GO" id="GO:0044718">
    <property type="term" value="P:siderophore transmembrane transport"/>
    <property type="evidence" value="ECO:0007669"/>
    <property type="project" value="TreeGrafter"/>
</dbReference>
<feature type="domain" description="TonB-dependent receptor-like beta-barrel" evidence="12">
    <location>
        <begin position="192"/>
        <end position="630"/>
    </location>
</feature>
<comment type="similarity">
    <text evidence="10 11">Belongs to the TonB-dependent receptor family.</text>
</comment>
<dbReference type="InterPro" id="IPR039426">
    <property type="entry name" value="TonB-dep_rcpt-like"/>
</dbReference>
<dbReference type="InterPro" id="IPR036942">
    <property type="entry name" value="Beta-barrel_TonB_sf"/>
</dbReference>
<evidence type="ECO:0000256" key="5">
    <source>
        <dbReference type="ARBA" id="ARBA00022729"/>
    </source>
</evidence>
<keyword evidence="4 10" id="KW-0812">Transmembrane</keyword>
<keyword evidence="7 10" id="KW-0472">Membrane</keyword>
<protein>
    <submittedName>
        <fullName evidence="14">TonB-dependent receptor</fullName>
    </submittedName>
</protein>
<dbReference type="AlphaFoldDB" id="A0A433WMD9"/>
<evidence type="ECO:0000256" key="6">
    <source>
        <dbReference type="ARBA" id="ARBA00023077"/>
    </source>
</evidence>
<dbReference type="OrthoDB" id="9762903at2"/>
<evidence type="ECO:0000313" key="15">
    <source>
        <dbReference type="Proteomes" id="UP000281028"/>
    </source>
</evidence>
<evidence type="ECO:0000256" key="11">
    <source>
        <dbReference type="RuleBase" id="RU003357"/>
    </source>
</evidence>
<evidence type="ECO:0000256" key="2">
    <source>
        <dbReference type="ARBA" id="ARBA00022448"/>
    </source>
</evidence>
<evidence type="ECO:0000256" key="4">
    <source>
        <dbReference type="ARBA" id="ARBA00022692"/>
    </source>
</evidence>
<keyword evidence="2 10" id="KW-0813">Transport</keyword>
<organism evidence="14 15">
    <name type="scientific">Chitinophaga solisilvae</name>
    <dbReference type="NCBI Taxonomy" id="1233460"/>
    <lineage>
        <taxon>Bacteria</taxon>
        <taxon>Pseudomonadati</taxon>
        <taxon>Bacteroidota</taxon>
        <taxon>Chitinophagia</taxon>
        <taxon>Chitinophagales</taxon>
        <taxon>Chitinophagaceae</taxon>
        <taxon>Chitinophaga</taxon>
    </lineage>
</organism>
<evidence type="ECO:0000259" key="13">
    <source>
        <dbReference type="Pfam" id="PF07715"/>
    </source>
</evidence>
<reference evidence="14" key="1">
    <citation type="submission" date="2020-05" db="EMBL/GenBank/DDBJ databases">
        <title>Chitinophaga laudate sp. nov., isolated from a tropical peat swamp.</title>
        <authorList>
            <person name="Goh C.B.S."/>
            <person name="Lee M.S."/>
            <person name="Parimannan S."/>
            <person name="Pasbakhsh P."/>
            <person name="Yule C.M."/>
            <person name="Rajandas H."/>
            <person name="Loke S."/>
            <person name="Croft L."/>
            <person name="Tan J.B.L."/>
        </authorList>
    </citation>
    <scope>NUCLEOTIDE SEQUENCE</scope>
    <source>
        <strain evidence="14">Mgbs1</strain>
    </source>
</reference>
<dbReference type="Gene3D" id="2.170.130.10">
    <property type="entry name" value="TonB-dependent receptor, plug domain"/>
    <property type="match status" value="1"/>
</dbReference>
<feature type="domain" description="TonB-dependent receptor plug" evidence="13">
    <location>
        <begin position="43"/>
        <end position="132"/>
    </location>
</feature>
<dbReference type="Pfam" id="PF00593">
    <property type="entry name" value="TonB_dep_Rec_b-barrel"/>
    <property type="match status" value="1"/>
</dbReference>
<dbReference type="EMBL" id="RIAR02000001">
    <property type="protein sequence ID" value="NSL90707.1"/>
    <property type="molecule type" value="Genomic_DNA"/>
</dbReference>
<dbReference type="InterPro" id="IPR000531">
    <property type="entry name" value="Beta-barrel_TonB"/>
</dbReference>
<dbReference type="GO" id="GO:0009279">
    <property type="term" value="C:cell outer membrane"/>
    <property type="evidence" value="ECO:0007669"/>
    <property type="project" value="UniProtKB-SubCell"/>
</dbReference>
<name>A0A433WMD9_9BACT</name>
<comment type="caution">
    <text evidence="14">The sequence shown here is derived from an EMBL/GenBank/DDBJ whole genome shotgun (WGS) entry which is preliminary data.</text>
</comment>
<keyword evidence="8 14" id="KW-0675">Receptor</keyword>
<keyword evidence="9 10" id="KW-0998">Cell outer membrane</keyword>
<dbReference type="PANTHER" id="PTHR30069:SF29">
    <property type="entry name" value="HEMOGLOBIN AND HEMOGLOBIN-HAPTOGLOBIN-BINDING PROTEIN 1-RELATED"/>
    <property type="match status" value="1"/>
</dbReference>
<evidence type="ECO:0000256" key="3">
    <source>
        <dbReference type="ARBA" id="ARBA00022452"/>
    </source>
</evidence>
<evidence type="ECO:0000313" key="14">
    <source>
        <dbReference type="EMBL" id="NSL90707.1"/>
    </source>
</evidence>
<keyword evidence="6 11" id="KW-0798">TonB box</keyword>
<dbReference type="InterPro" id="IPR012910">
    <property type="entry name" value="Plug_dom"/>
</dbReference>
<keyword evidence="3 10" id="KW-1134">Transmembrane beta strand</keyword>
<proteinExistence type="inferred from homology"/>